<keyword evidence="3" id="KW-0808">Transferase</keyword>
<dbReference type="EMBL" id="QZDT01000006">
    <property type="protein sequence ID" value="NBJ92220.1"/>
    <property type="molecule type" value="Genomic_DNA"/>
</dbReference>
<evidence type="ECO:0000256" key="3">
    <source>
        <dbReference type="ARBA" id="ARBA00022679"/>
    </source>
</evidence>
<dbReference type="GO" id="GO:0003677">
    <property type="term" value="F:DNA binding"/>
    <property type="evidence" value="ECO:0007669"/>
    <property type="project" value="UniProtKB-KW"/>
</dbReference>
<dbReference type="GO" id="GO:0008170">
    <property type="term" value="F:N-methyltransferase activity"/>
    <property type="evidence" value="ECO:0007669"/>
    <property type="project" value="InterPro"/>
</dbReference>
<dbReference type="Gene3D" id="3.90.220.20">
    <property type="entry name" value="DNA methylase specificity domains"/>
    <property type="match status" value="1"/>
</dbReference>
<evidence type="ECO:0000313" key="10">
    <source>
        <dbReference type="Proteomes" id="UP001154420"/>
    </source>
</evidence>
<dbReference type="GO" id="GO:0009007">
    <property type="term" value="F:site-specific DNA-methyltransferase (adenine-specific) activity"/>
    <property type="evidence" value="ECO:0007669"/>
    <property type="project" value="UniProtKB-EC"/>
</dbReference>
<evidence type="ECO:0000256" key="2">
    <source>
        <dbReference type="ARBA" id="ARBA00022603"/>
    </source>
</evidence>
<dbReference type="EC" id="2.1.1.72" evidence="1"/>
<reference evidence="9" key="1">
    <citation type="submission" date="2018-09" db="EMBL/GenBank/DDBJ databases">
        <title>Murine metabolic-syndrome-specific gut microbial biobank.</title>
        <authorList>
            <person name="Liu C."/>
        </authorList>
    </citation>
    <scope>NUCLEOTIDE SEQUENCE</scope>
    <source>
        <strain evidence="9">D42-62</strain>
    </source>
</reference>
<sequence>MNFRFEIQDMLRSKGIGNSLEINKAIFGIATIGLLIGKEKLDTFIHDTLIMEERTCFIQEVFSDISKEEDNNIARLAFMLIPNTWSGEIITRITDIILEFDLKHIILDLNICDYTMGKDCPLSSVSWINELVIEILKIHGGKTLYNVDCGTGDFILEVFNNSNLERAIGHTYSEENFIISKIKAFFSVNKFDVVKSNFFTPALENNEKVDMIYNSYPLMLKYEREEIASMIDSWDFPISFPFDFEKKYSANLLWILNSLQSIKLDGIVIALIPNGVLFNSIDTDIRKYLVENNYINTIISLPTGILPFTGVASSLIILKKNNNHHHSIKMIDATEISCIQRRGKIFTQEDIAYIVDLYKSEGHTEKSFDVTLDEIVKNDFYLGIGRYYTYSLINPCTLGNVSRNIFRGYQINAKELDQISIENEEEDSEYRIINISDIRAEGFVSRVLKAVRIEDTRKFNKYCVKDGDIIITAKNTTIKSAIYRSHGNYKAILTGNLIAIRVNETKLNPYYLKAFLDSQQGESVIKSIQTGTSIITLNPNSLKEMKISLLDMSLQVEIAEEYMKNLNIIEDLLDRYNEAIDYSTKIFDTVTK</sequence>
<dbReference type="InterPro" id="IPR003356">
    <property type="entry name" value="DNA_methylase_A-5"/>
</dbReference>
<dbReference type="SUPFAM" id="SSF116734">
    <property type="entry name" value="DNA methylase specificity domain"/>
    <property type="match status" value="1"/>
</dbReference>
<keyword evidence="6" id="KW-0238">DNA-binding</keyword>
<dbReference type="SUPFAM" id="SSF53335">
    <property type="entry name" value="S-adenosyl-L-methionine-dependent methyltransferases"/>
    <property type="match status" value="1"/>
</dbReference>
<keyword evidence="4" id="KW-0949">S-adenosyl-L-methionine</keyword>
<feature type="domain" description="DNA methylase adenine-specific" evidence="8">
    <location>
        <begin position="128"/>
        <end position="389"/>
    </location>
</feature>
<keyword evidence="10" id="KW-1185">Reference proteome</keyword>
<dbReference type="GO" id="GO:0032259">
    <property type="term" value="P:methylation"/>
    <property type="evidence" value="ECO:0007669"/>
    <property type="project" value="UniProtKB-KW"/>
</dbReference>
<keyword evidence="5" id="KW-0680">Restriction system</keyword>
<dbReference type="PANTHER" id="PTHR42933">
    <property type="entry name" value="SLR6095 PROTEIN"/>
    <property type="match status" value="1"/>
</dbReference>
<dbReference type="InterPro" id="IPR051537">
    <property type="entry name" value="DNA_Adenine_Mtase"/>
</dbReference>
<comment type="catalytic activity">
    <reaction evidence="7">
        <text>a 2'-deoxyadenosine in DNA + S-adenosyl-L-methionine = an N(6)-methyl-2'-deoxyadenosine in DNA + S-adenosyl-L-homocysteine + H(+)</text>
        <dbReference type="Rhea" id="RHEA:15197"/>
        <dbReference type="Rhea" id="RHEA-COMP:12418"/>
        <dbReference type="Rhea" id="RHEA-COMP:12419"/>
        <dbReference type="ChEBI" id="CHEBI:15378"/>
        <dbReference type="ChEBI" id="CHEBI:57856"/>
        <dbReference type="ChEBI" id="CHEBI:59789"/>
        <dbReference type="ChEBI" id="CHEBI:90615"/>
        <dbReference type="ChEBI" id="CHEBI:90616"/>
        <dbReference type="EC" id="2.1.1.72"/>
    </reaction>
</comment>
<dbReference type="RefSeq" id="WP_160559310.1">
    <property type="nucleotide sequence ID" value="NZ_QZDT01000006.1"/>
</dbReference>
<dbReference type="GO" id="GO:0009307">
    <property type="term" value="P:DNA restriction-modification system"/>
    <property type="evidence" value="ECO:0007669"/>
    <property type="project" value="UniProtKB-KW"/>
</dbReference>
<evidence type="ECO:0000259" key="8">
    <source>
        <dbReference type="Pfam" id="PF02384"/>
    </source>
</evidence>
<comment type="caution">
    <text evidence="9">The sequence shown here is derived from an EMBL/GenBank/DDBJ whole genome shotgun (WGS) entry which is preliminary data.</text>
</comment>
<dbReference type="InterPro" id="IPR044946">
    <property type="entry name" value="Restrct_endonuc_typeI_TRD_sf"/>
</dbReference>
<evidence type="ECO:0000256" key="1">
    <source>
        <dbReference type="ARBA" id="ARBA00011900"/>
    </source>
</evidence>
<name>A0A9X5BE87_9FIRM</name>
<evidence type="ECO:0000313" key="9">
    <source>
        <dbReference type="EMBL" id="NBJ92220.1"/>
    </source>
</evidence>
<dbReference type="OrthoDB" id="9814572at2"/>
<dbReference type="AlphaFoldDB" id="A0A9X5BE87"/>
<keyword evidence="2" id="KW-0489">Methyltransferase</keyword>
<dbReference type="PANTHER" id="PTHR42933:SF3">
    <property type="entry name" value="TYPE I RESTRICTION ENZYME MJAVIII METHYLASE SUBUNIT"/>
    <property type="match status" value="1"/>
</dbReference>
<protein>
    <recommendedName>
        <fullName evidence="1">site-specific DNA-methyltransferase (adenine-specific)</fullName>
        <ecNumber evidence="1">2.1.1.72</ecNumber>
    </recommendedName>
</protein>
<proteinExistence type="predicted"/>
<dbReference type="Gene3D" id="3.40.50.150">
    <property type="entry name" value="Vaccinia Virus protein VP39"/>
    <property type="match status" value="1"/>
</dbReference>
<accession>A0A9X5BE87</accession>
<dbReference type="Proteomes" id="UP001154420">
    <property type="component" value="Unassembled WGS sequence"/>
</dbReference>
<evidence type="ECO:0000256" key="7">
    <source>
        <dbReference type="ARBA" id="ARBA00047942"/>
    </source>
</evidence>
<evidence type="ECO:0000256" key="6">
    <source>
        <dbReference type="ARBA" id="ARBA00023125"/>
    </source>
</evidence>
<dbReference type="Pfam" id="PF02384">
    <property type="entry name" value="N6_Mtase"/>
    <property type="match status" value="1"/>
</dbReference>
<dbReference type="InterPro" id="IPR029063">
    <property type="entry name" value="SAM-dependent_MTases_sf"/>
</dbReference>
<organism evidence="9 10">
    <name type="scientific">Parablautia muri</name>
    <dbReference type="NCBI Taxonomy" id="2320879"/>
    <lineage>
        <taxon>Bacteria</taxon>
        <taxon>Bacillati</taxon>
        <taxon>Bacillota</taxon>
        <taxon>Clostridia</taxon>
        <taxon>Lachnospirales</taxon>
        <taxon>Lachnospiraceae</taxon>
        <taxon>Parablautia</taxon>
    </lineage>
</organism>
<evidence type="ECO:0000256" key="4">
    <source>
        <dbReference type="ARBA" id="ARBA00022691"/>
    </source>
</evidence>
<evidence type="ECO:0000256" key="5">
    <source>
        <dbReference type="ARBA" id="ARBA00022747"/>
    </source>
</evidence>
<gene>
    <name evidence="9" type="ORF">D5281_06335</name>
</gene>